<evidence type="ECO:0000313" key="3">
    <source>
        <dbReference type="EMBL" id="KJL47661.1"/>
    </source>
</evidence>
<dbReference type="Proteomes" id="UP000033900">
    <property type="component" value="Unassembled WGS sequence"/>
</dbReference>
<keyword evidence="4" id="KW-1185">Reference proteome</keyword>
<dbReference type="AlphaFoldDB" id="A0A0M2HLS9"/>
<feature type="transmembrane region" description="Helical" evidence="2">
    <location>
        <begin position="9"/>
        <end position="29"/>
    </location>
</feature>
<evidence type="ECO:0000256" key="1">
    <source>
        <dbReference type="SAM" id="MobiDB-lite"/>
    </source>
</evidence>
<keyword evidence="2" id="KW-0812">Transmembrane</keyword>
<reference evidence="3 4" key="1">
    <citation type="submission" date="2015-02" db="EMBL/GenBank/DDBJ databases">
        <title>Draft genome sequences of ten Microbacterium spp. with emphasis on heavy metal contaminated environments.</title>
        <authorList>
            <person name="Corretto E."/>
        </authorList>
    </citation>
    <scope>NUCLEOTIDE SEQUENCE [LARGE SCALE GENOMIC DNA]</scope>
    <source>
        <strain evidence="3 4">SA35</strain>
    </source>
</reference>
<dbReference type="PATRIC" id="fig|273678.4.peg.2463"/>
<protein>
    <submittedName>
        <fullName evidence="3">Uncharacterized protein</fullName>
    </submittedName>
</protein>
<accession>A0A0M2HLS9</accession>
<name>A0A0M2HLS9_9MICO</name>
<proteinExistence type="predicted"/>
<sequence>MKNGIVRFAALYVFNVVVLVLIGLLFSRVSVGFHALWAAVILTLAALFVKPALGAAFRRSAAKSAGDRSQVGEKTVQYALVYIVELIIWVLTVWLSAVRASGFWGLALPPLVLLIGWMVYDRFDDRLRAKTAEVYDTVSATLRQAQRPRGGDAPASDSSATAEGRQELNDGLTAEQRRMLDELG</sequence>
<evidence type="ECO:0000256" key="2">
    <source>
        <dbReference type="SAM" id="Phobius"/>
    </source>
</evidence>
<feature type="transmembrane region" description="Helical" evidence="2">
    <location>
        <begin position="78"/>
        <end position="97"/>
    </location>
</feature>
<dbReference type="STRING" id="273678.RS84_02459"/>
<feature type="transmembrane region" description="Helical" evidence="2">
    <location>
        <begin position="103"/>
        <end position="120"/>
    </location>
</feature>
<comment type="caution">
    <text evidence="3">The sequence shown here is derived from an EMBL/GenBank/DDBJ whole genome shotgun (WGS) entry which is preliminary data.</text>
</comment>
<keyword evidence="2" id="KW-1133">Transmembrane helix</keyword>
<feature type="region of interest" description="Disordered" evidence="1">
    <location>
        <begin position="145"/>
        <end position="171"/>
    </location>
</feature>
<feature type="transmembrane region" description="Helical" evidence="2">
    <location>
        <begin position="35"/>
        <end position="57"/>
    </location>
</feature>
<dbReference type="OrthoDB" id="5082247at2"/>
<organism evidence="3 4">
    <name type="scientific">Microbacterium hydrocarbonoxydans</name>
    <dbReference type="NCBI Taxonomy" id="273678"/>
    <lineage>
        <taxon>Bacteria</taxon>
        <taxon>Bacillati</taxon>
        <taxon>Actinomycetota</taxon>
        <taxon>Actinomycetes</taxon>
        <taxon>Micrococcales</taxon>
        <taxon>Microbacteriaceae</taxon>
        <taxon>Microbacterium</taxon>
    </lineage>
</organism>
<keyword evidence="2" id="KW-0472">Membrane</keyword>
<dbReference type="RefSeq" id="WP_045258013.1">
    <property type="nucleotide sequence ID" value="NZ_JYJB01000009.1"/>
</dbReference>
<gene>
    <name evidence="3" type="ORF">RS84_02459</name>
</gene>
<evidence type="ECO:0000313" key="4">
    <source>
        <dbReference type="Proteomes" id="UP000033900"/>
    </source>
</evidence>
<dbReference type="EMBL" id="JYJB01000009">
    <property type="protein sequence ID" value="KJL47661.1"/>
    <property type="molecule type" value="Genomic_DNA"/>
</dbReference>